<feature type="domain" description="Heterokaryon incompatibility" evidence="1">
    <location>
        <begin position="29"/>
        <end position="178"/>
    </location>
</feature>
<sequence length="305" mass="35098">RLLQIASHKGSIRVRLVSTTHYTFVPAPYLVLSHCWGQVNPYCKTTEANFNAYFDSIPFQTLLPTFAEAIVITHQLGLKYLWVDSLCIVQNDSNDWEKEAAKMAGIFREAFLTTSASDSHNCYSGCGIQNVWEPSTVLHLRLEDREQTCWVRNSATADMSKLQFERSPLHKRGWIFQERLLSCRILHVLHGQLVWQCAAIMETEDGLNHQYFPHQPDDPNPQGWKYDGYLHPSQELQCLDSHWLASETASRVHKMPQLWWDWVKDFTARQFTKPSDNYAALAGVVGLYRELAKDEPLLGLCKKTI</sequence>
<evidence type="ECO:0000313" key="3">
    <source>
        <dbReference type="Proteomes" id="UP000799291"/>
    </source>
</evidence>
<dbReference type="PANTHER" id="PTHR33112:SF10">
    <property type="entry name" value="TOL"/>
    <property type="match status" value="1"/>
</dbReference>
<dbReference type="Proteomes" id="UP000799291">
    <property type="component" value="Unassembled WGS sequence"/>
</dbReference>
<evidence type="ECO:0000259" key="1">
    <source>
        <dbReference type="Pfam" id="PF06985"/>
    </source>
</evidence>
<evidence type="ECO:0000313" key="2">
    <source>
        <dbReference type="EMBL" id="KAF2682662.1"/>
    </source>
</evidence>
<organism evidence="2 3">
    <name type="scientific">Lentithecium fluviatile CBS 122367</name>
    <dbReference type="NCBI Taxonomy" id="1168545"/>
    <lineage>
        <taxon>Eukaryota</taxon>
        <taxon>Fungi</taxon>
        <taxon>Dikarya</taxon>
        <taxon>Ascomycota</taxon>
        <taxon>Pezizomycotina</taxon>
        <taxon>Dothideomycetes</taxon>
        <taxon>Pleosporomycetidae</taxon>
        <taxon>Pleosporales</taxon>
        <taxon>Massarineae</taxon>
        <taxon>Lentitheciaceae</taxon>
        <taxon>Lentithecium</taxon>
    </lineage>
</organism>
<feature type="non-terminal residue" evidence="2">
    <location>
        <position position="1"/>
    </location>
</feature>
<protein>
    <submittedName>
        <fullName evidence="2">HET-domain-containing protein</fullName>
    </submittedName>
</protein>
<proteinExistence type="predicted"/>
<accession>A0A6G1IWN8</accession>
<dbReference type="PANTHER" id="PTHR33112">
    <property type="entry name" value="DOMAIN PROTEIN, PUTATIVE-RELATED"/>
    <property type="match status" value="1"/>
</dbReference>
<dbReference type="EMBL" id="MU005586">
    <property type="protein sequence ID" value="KAF2682662.1"/>
    <property type="molecule type" value="Genomic_DNA"/>
</dbReference>
<dbReference type="Pfam" id="PF06985">
    <property type="entry name" value="HET"/>
    <property type="match status" value="1"/>
</dbReference>
<dbReference type="InterPro" id="IPR010730">
    <property type="entry name" value="HET"/>
</dbReference>
<dbReference type="OrthoDB" id="3486565at2759"/>
<dbReference type="AlphaFoldDB" id="A0A6G1IWN8"/>
<gene>
    <name evidence="2" type="ORF">K458DRAFT_282173</name>
</gene>
<reference evidence="2" key="1">
    <citation type="journal article" date="2020" name="Stud. Mycol.">
        <title>101 Dothideomycetes genomes: a test case for predicting lifestyles and emergence of pathogens.</title>
        <authorList>
            <person name="Haridas S."/>
            <person name="Albert R."/>
            <person name="Binder M."/>
            <person name="Bloem J."/>
            <person name="Labutti K."/>
            <person name="Salamov A."/>
            <person name="Andreopoulos B."/>
            <person name="Baker S."/>
            <person name="Barry K."/>
            <person name="Bills G."/>
            <person name="Bluhm B."/>
            <person name="Cannon C."/>
            <person name="Castanera R."/>
            <person name="Culley D."/>
            <person name="Daum C."/>
            <person name="Ezra D."/>
            <person name="Gonzalez J."/>
            <person name="Henrissat B."/>
            <person name="Kuo A."/>
            <person name="Liang C."/>
            <person name="Lipzen A."/>
            <person name="Lutzoni F."/>
            <person name="Magnuson J."/>
            <person name="Mondo S."/>
            <person name="Nolan M."/>
            <person name="Ohm R."/>
            <person name="Pangilinan J."/>
            <person name="Park H.-J."/>
            <person name="Ramirez L."/>
            <person name="Alfaro M."/>
            <person name="Sun H."/>
            <person name="Tritt A."/>
            <person name="Yoshinaga Y."/>
            <person name="Zwiers L.-H."/>
            <person name="Turgeon B."/>
            <person name="Goodwin S."/>
            <person name="Spatafora J."/>
            <person name="Crous P."/>
            <person name="Grigoriev I."/>
        </authorList>
    </citation>
    <scope>NUCLEOTIDE SEQUENCE</scope>
    <source>
        <strain evidence="2">CBS 122367</strain>
    </source>
</reference>
<name>A0A6G1IWN8_9PLEO</name>
<feature type="non-terminal residue" evidence="2">
    <location>
        <position position="305"/>
    </location>
</feature>
<keyword evidence="3" id="KW-1185">Reference proteome</keyword>